<comment type="similarity">
    <text evidence="2">Belongs to the nicastrin family.</text>
</comment>
<evidence type="ECO:0000256" key="7">
    <source>
        <dbReference type="ARBA" id="ARBA00023136"/>
    </source>
</evidence>
<evidence type="ECO:0000256" key="1">
    <source>
        <dbReference type="ARBA" id="ARBA00004389"/>
    </source>
</evidence>
<keyword evidence="6 9" id="KW-1133">Transmembrane helix</keyword>
<dbReference type="Gene3D" id="3.40.630.10">
    <property type="entry name" value="Zn peptidases"/>
    <property type="match status" value="1"/>
</dbReference>
<evidence type="ECO:0000313" key="10">
    <source>
        <dbReference type="EMBL" id="KAF8823006.1"/>
    </source>
</evidence>
<keyword evidence="3 9" id="KW-0812">Transmembrane</keyword>
<protein>
    <recommendedName>
        <fullName evidence="12">Nicalin</fullName>
    </recommendedName>
</protein>
<evidence type="ECO:0000256" key="6">
    <source>
        <dbReference type="ARBA" id="ARBA00022989"/>
    </source>
</evidence>
<gene>
    <name evidence="10" type="ORF">IE077_001481</name>
</gene>
<name>A0ABQ7JG53_9APIC</name>
<evidence type="ECO:0000256" key="5">
    <source>
        <dbReference type="ARBA" id="ARBA00022824"/>
    </source>
</evidence>
<reference evidence="10 11" key="1">
    <citation type="journal article" date="2020" name="bioRxiv">
        <title>Metabolic contributions of an alphaproteobacterial endosymbiont in the apicomplexan Cardiosporidium cionae.</title>
        <authorList>
            <person name="Hunter E.S."/>
            <person name="Paight C.J."/>
            <person name="Lane C.E."/>
        </authorList>
    </citation>
    <scope>NUCLEOTIDE SEQUENCE [LARGE SCALE GENOMIC DNA]</scope>
    <source>
        <strain evidence="10">ESH_2018</strain>
    </source>
</reference>
<keyword evidence="4" id="KW-0732">Signal</keyword>
<keyword evidence="5" id="KW-0256">Endoplasmic reticulum</keyword>
<sequence length="559" mass="63151">MPRYRLLRYQKQGENLGCLRAALKGQVSVAAAHMNETRFRRSIYLVRATDLSVEFFAKLSKRSIGIVALLPWNLASAIETEYLEKQQEIIRKPAVSEIAPSELSADGNDPLSEEIDEAETFALTNFRSFFDYKMKKMREFERVAISQPLNFPIYFAWETTPLLNLYDVLSSRGRNFLLESQYTMIASISESGKIERLRGVNYMGWMASNQPDISRSSIPTIALVAHYDAFSSVPSLALGSEHSGSGLIAILEIIRLFSKIQALGHKSQYKLLFLLTSGASSNFQGTEQWLSKADPFLLDSLEYALCLDALGGEALHLHLSRLPRNAKAQQLVETLRHISERHGESFDLQVKKVKVNSPVVPWQHEQFSKHKVAGGTLSHLKEVSSPYARGSVFDYDASAPGKQEKLITHIKIIAEALAHHIFDITEPTMEIFSGSFEPSPPYVTAWQNALKNSSRFYPLMKKQSGFMKDLKATLFEYLPNIQSVEFVVDNELNVYYRDEAVQIKVNHVKNPLFNLVHLLANLLYLSILYLIITGGAIFREGIPWKSLFRAAPKKKSKTH</sequence>
<keyword evidence="7 9" id="KW-0472">Membrane</keyword>
<evidence type="ECO:0000256" key="4">
    <source>
        <dbReference type="ARBA" id="ARBA00022729"/>
    </source>
</evidence>
<evidence type="ECO:0000256" key="9">
    <source>
        <dbReference type="SAM" id="Phobius"/>
    </source>
</evidence>
<evidence type="ECO:0000256" key="2">
    <source>
        <dbReference type="ARBA" id="ARBA00007717"/>
    </source>
</evidence>
<dbReference type="Proteomes" id="UP000823046">
    <property type="component" value="Unassembled WGS sequence"/>
</dbReference>
<evidence type="ECO:0000313" key="11">
    <source>
        <dbReference type="Proteomes" id="UP000823046"/>
    </source>
</evidence>
<comment type="caution">
    <text evidence="10">The sequence shown here is derived from an EMBL/GenBank/DDBJ whole genome shotgun (WGS) entry which is preliminary data.</text>
</comment>
<evidence type="ECO:0008006" key="12">
    <source>
        <dbReference type="Google" id="ProtNLM"/>
    </source>
</evidence>
<evidence type="ECO:0000256" key="8">
    <source>
        <dbReference type="ARBA" id="ARBA00023180"/>
    </source>
</evidence>
<proteinExistence type="inferred from homology"/>
<dbReference type="SUPFAM" id="SSF53187">
    <property type="entry name" value="Zn-dependent exopeptidases"/>
    <property type="match status" value="1"/>
</dbReference>
<keyword evidence="11" id="KW-1185">Reference proteome</keyword>
<keyword evidence="8" id="KW-0325">Glycoprotein</keyword>
<dbReference type="PANTHER" id="PTHR31826">
    <property type="entry name" value="NICALIN"/>
    <property type="match status" value="1"/>
</dbReference>
<accession>A0ABQ7JG53</accession>
<evidence type="ECO:0000256" key="3">
    <source>
        <dbReference type="ARBA" id="ARBA00022692"/>
    </source>
</evidence>
<comment type="subcellular location">
    <subcellularLocation>
        <location evidence="1">Endoplasmic reticulum membrane</location>
        <topology evidence="1">Single-pass membrane protein</topology>
    </subcellularLocation>
</comment>
<organism evidence="10 11">
    <name type="scientific">Cardiosporidium cionae</name>
    <dbReference type="NCBI Taxonomy" id="476202"/>
    <lineage>
        <taxon>Eukaryota</taxon>
        <taxon>Sar</taxon>
        <taxon>Alveolata</taxon>
        <taxon>Apicomplexa</taxon>
        <taxon>Aconoidasida</taxon>
        <taxon>Nephromycida</taxon>
        <taxon>Cardiosporidium</taxon>
    </lineage>
</organism>
<dbReference type="InterPro" id="IPR016574">
    <property type="entry name" value="Nicalin"/>
</dbReference>
<dbReference type="EMBL" id="JADAQX010000008">
    <property type="protein sequence ID" value="KAF8823006.1"/>
    <property type="molecule type" value="Genomic_DNA"/>
</dbReference>
<feature type="transmembrane region" description="Helical" evidence="9">
    <location>
        <begin position="515"/>
        <end position="538"/>
    </location>
</feature>